<reference evidence="4" key="1">
    <citation type="journal article" date="2021" name="Nat. Commun.">
        <title>Genetic determinants of endophytism in the Arabidopsis root mycobiome.</title>
        <authorList>
            <person name="Mesny F."/>
            <person name="Miyauchi S."/>
            <person name="Thiergart T."/>
            <person name="Pickel B."/>
            <person name="Atanasova L."/>
            <person name="Karlsson M."/>
            <person name="Huettel B."/>
            <person name="Barry K.W."/>
            <person name="Haridas S."/>
            <person name="Chen C."/>
            <person name="Bauer D."/>
            <person name="Andreopoulos W."/>
            <person name="Pangilinan J."/>
            <person name="LaButti K."/>
            <person name="Riley R."/>
            <person name="Lipzen A."/>
            <person name="Clum A."/>
            <person name="Drula E."/>
            <person name="Henrissat B."/>
            <person name="Kohler A."/>
            <person name="Grigoriev I.V."/>
            <person name="Martin F.M."/>
            <person name="Hacquard S."/>
        </authorList>
    </citation>
    <scope>NUCLEOTIDE SEQUENCE</scope>
    <source>
        <strain evidence="4">MPI-CAGE-AT-0021</strain>
    </source>
</reference>
<comment type="similarity">
    <text evidence="2">Belongs to the NAD(P)-dependent epimerase/dehydratase family. Dihydroflavonol-4-reductase subfamily.</text>
</comment>
<comment type="caution">
    <text evidence="4">The sequence shown here is derived from an EMBL/GenBank/DDBJ whole genome shotgun (WGS) entry which is preliminary data.</text>
</comment>
<dbReference type="GO" id="GO:0016616">
    <property type="term" value="F:oxidoreductase activity, acting on the CH-OH group of donors, NAD or NADP as acceptor"/>
    <property type="evidence" value="ECO:0007669"/>
    <property type="project" value="TreeGrafter"/>
</dbReference>
<keyword evidence="5" id="KW-1185">Reference proteome</keyword>
<accession>A0A9P9DX36</accession>
<dbReference type="Pfam" id="PF01370">
    <property type="entry name" value="Epimerase"/>
    <property type="match status" value="1"/>
</dbReference>
<dbReference type="InterPro" id="IPR036291">
    <property type="entry name" value="NAD(P)-bd_dom_sf"/>
</dbReference>
<proteinExistence type="inferred from homology"/>
<gene>
    <name evidence="4" type="ORF">B0J13DRAFT_679426</name>
</gene>
<dbReference type="Proteomes" id="UP000717696">
    <property type="component" value="Unassembled WGS sequence"/>
</dbReference>
<evidence type="ECO:0000313" key="4">
    <source>
        <dbReference type="EMBL" id="KAH7127914.1"/>
    </source>
</evidence>
<keyword evidence="1" id="KW-0560">Oxidoreductase</keyword>
<dbReference type="OrthoDB" id="2735536at2759"/>
<dbReference type="Gene3D" id="3.40.50.720">
    <property type="entry name" value="NAD(P)-binding Rossmann-like Domain"/>
    <property type="match status" value="1"/>
</dbReference>
<evidence type="ECO:0000256" key="1">
    <source>
        <dbReference type="ARBA" id="ARBA00023002"/>
    </source>
</evidence>
<feature type="domain" description="NAD-dependent epimerase/dehydratase" evidence="3">
    <location>
        <begin position="5"/>
        <end position="247"/>
    </location>
</feature>
<dbReference type="EMBL" id="JAGMUU010000022">
    <property type="protein sequence ID" value="KAH7127914.1"/>
    <property type="molecule type" value="Genomic_DNA"/>
</dbReference>
<dbReference type="SUPFAM" id="SSF51735">
    <property type="entry name" value="NAD(P)-binding Rossmann-fold domains"/>
    <property type="match status" value="1"/>
</dbReference>
<evidence type="ECO:0000259" key="3">
    <source>
        <dbReference type="Pfam" id="PF01370"/>
    </source>
</evidence>
<dbReference type="FunFam" id="3.40.50.720:FF:000085">
    <property type="entry name" value="Dihydroflavonol reductase"/>
    <property type="match status" value="1"/>
</dbReference>
<protein>
    <recommendedName>
        <fullName evidence="3">NAD-dependent epimerase/dehydratase domain-containing protein</fullName>
    </recommendedName>
</protein>
<dbReference type="InterPro" id="IPR050425">
    <property type="entry name" value="NAD(P)_dehydrat-like"/>
</dbReference>
<dbReference type="AlphaFoldDB" id="A0A9P9DX36"/>
<dbReference type="InterPro" id="IPR001509">
    <property type="entry name" value="Epimerase_deHydtase"/>
</dbReference>
<name>A0A9P9DX36_9HYPO</name>
<dbReference type="PANTHER" id="PTHR10366">
    <property type="entry name" value="NAD DEPENDENT EPIMERASE/DEHYDRATASE"/>
    <property type="match status" value="1"/>
</dbReference>
<organism evidence="4 5">
    <name type="scientific">Dactylonectria estremocensis</name>
    <dbReference type="NCBI Taxonomy" id="1079267"/>
    <lineage>
        <taxon>Eukaryota</taxon>
        <taxon>Fungi</taxon>
        <taxon>Dikarya</taxon>
        <taxon>Ascomycota</taxon>
        <taxon>Pezizomycotina</taxon>
        <taxon>Sordariomycetes</taxon>
        <taxon>Hypocreomycetidae</taxon>
        <taxon>Hypocreales</taxon>
        <taxon>Nectriaceae</taxon>
        <taxon>Dactylonectria</taxon>
    </lineage>
</organism>
<evidence type="ECO:0000313" key="5">
    <source>
        <dbReference type="Proteomes" id="UP000717696"/>
    </source>
</evidence>
<dbReference type="PANTHER" id="PTHR10366:SF812">
    <property type="entry name" value="VPS9 DOMAIN-CONTAINING PROTEIN"/>
    <property type="match status" value="1"/>
</dbReference>
<evidence type="ECO:0000256" key="2">
    <source>
        <dbReference type="ARBA" id="ARBA00023445"/>
    </source>
</evidence>
<sequence length="347" mass="38013">MSKSLVTGGTGFIGLYVVKLLLEHGYHVNTTVRSLTNKTKCKPLLDLQGQFPGRLSLFEADLVKAGSFLQAMSGCQVVYHIASPFLVPSQIKDGFKDCVQPALEGTRNVLESVNKTESVTRVVLTSSISAMYGDSKDVLSMKNATLAESSWNETSSVTHYPYAYSKLIAEREAWKLHEAQSRWSLVVINPGLVIGPSLSPETASGSLFMLEALYRGENKMGSPDLSYPVVDVREVAEAHVKVGENTATTGRYIISGDHTVSLLDMANFVRPIHQNPKALPCRNLPKLMIYLAGPFIGITKKWADGNVGIGFKVDNTRAIRELGMAYAPAEQVLQTHYKSWAEQQSSK</sequence>